<dbReference type="InParanoid" id="A0A165HSC8"/>
<evidence type="ECO:0000256" key="1">
    <source>
        <dbReference type="SAM" id="Coils"/>
    </source>
</evidence>
<accession>A0A165HSC8</accession>
<dbReference type="RefSeq" id="XP_040769770.1">
    <property type="nucleotide sequence ID" value="XM_040911912.1"/>
</dbReference>
<dbReference type="Pfam" id="PF10224">
    <property type="entry name" value="DUF2205"/>
    <property type="match status" value="1"/>
</dbReference>
<name>A0A165HSC8_9APHY</name>
<evidence type="ECO:0000313" key="3">
    <source>
        <dbReference type="EMBL" id="KZT12122.1"/>
    </source>
</evidence>
<sequence>MDSIPYPTFDDNSAWGTTDPSSTGDPIQDAMRKDKLVKEIAAAQGNLRALLSRVRNVQGDVDKLSSENETLQMYIDNLTMQMAKRR</sequence>
<dbReference type="GeneID" id="63828940"/>
<feature type="compositionally biased region" description="Polar residues" evidence="2">
    <location>
        <begin position="10"/>
        <end position="25"/>
    </location>
</feature>
<dbReference type="EMBL" id="KV427606">
    <property type="protein sequence ID" value="KZT12122.1"/>
    <property type="molecule type" value="Genomic_DNA"/>
</dbReference>
<evidence type="ECO:0000256" key="2">
    <source>
        <dbReference type="SAM" id="MobiDB-lite"/>
    </source>
</evidence>
<keyword evidence="4" id="KW-1185">Reference proteome</keyword>
<proteinExistence type="predicted"/>
<feature type="region of interest" description="Disordered" evidence="2">
    <location>
        <begin position="1"/>
        <end position="28"/>
    </location>
</feature>
<dbReference type="InterPro" id="IPR019357">
    <property type="entry name" value="SCOC"/>
</dbReference>
<gene>
    <name evidence="3" type="ORF">LAESUDRAFT_754629</name>
</gene>
<reference evidence="3 4" key="1">
    <citation type="journal article" date="2016" name="Mol. Biol. Evol.">
        <title>Comparative Genomics of Early-Diverging Mushroom-Forming Fungi Provides Insights into the Origins of Lignocellulose Decay Capabilities.</title>
        <authorList>
            <person name="Nagy L.G."/>
            <person name="Riley R."/>
            <person name="Tritt A."/>
            <person name="Adam C."/>
            <person name="Daum C."/>
            <person name="Floudas D."/>
            <person name="Sun H."/>
            <person name="Yadav J.S."/>
            <person name="Pangilinan J."/>
            <person name="Larsson K.H."/>
            <person name="Matsuura K."/>
            <person name="Barry K."/>
            <person name="Labutti K."/>
            <person name="Kuo R."/>
            <person name="Ohm R.A."/>
            <person name="Bhattacharya S.S."/>
            <person name="Shirouzu T."/>
            <person name="Yoshinaga Y."/>
            <person name="Martin F.M."/>
            <person name="Grigoriev I.V."/>
            <person name="Hibbett D.S."/>
        </authorList>
    </citation>
    <scope>NUCLEOTIDE SEQUENCE [LARGE SCALE GENOMIC DNA]</scope>
    <source>
        <strain evidence="3 4">93-53</strain>
    </source>
</reference>
<evidence type="ECO:0000313" key="4">
    <source>
        <dbReference type="Proteomes" id="UP000076871"/>
    </source>
</evidence>
<keyword evidence="1" id="KW-0175">Coiled coil</keyword>
<organism evidence="3 4">
    <name type="scientific">Laetiporus sulphureus 93-53</name>
    <dbReference type="NCBI Taxonomy" id="1314785"/>
    <lineage>
        <taxon>Eukaryota</taxon>
        <taxon>Fungi</taxon>
        <taxon>Dikarya</taxon>
        <taxon>Basidiomycota</taxon>
        <taxon>Agaricomycotina</taxon>
        <taxon>Agaricomycetes</taxon>
        <taxon>Polyporales</taxon>
        <taxon>Laetiporus</taxon>
    </lineage>
</organism>
<dbReference type="Gene3D" id="1.20.5.170">
    <property type="match status" value="1"/>
</dbReference>
<dbReference type="OrthoDB" id="2163284at2759"/>
<feature type="coiled-coil region" evidence="1">
    <location>
        <begin position="33"/>
        <end position="67"/>
    </location>
</feature>
<dbReference type="Proteomes" id="UP000076871">
    <property type="component" value="Unassembled WGS sequence"/>
</dbReference>
<protein>
    <submittedName>
        <fullName evidence="3">Uncharacterized protein</fullName>
    </submittedName>
</protein>
<dbReference type="AlphaFoldDB" id="A0A165HSC8"/>